<dbReference type="InterPro" id="IPR013154">
    <property type="entry name" value="ADH-like_N"/>
</dbReference>
<dbReference type="KEGG" id="kbs:EPA93_13565"/>
<evidence type="ECO:0000313" key="2">
    <source>
        <dbReference type="EMBL" id="QBD83466.1"/>
    </source>
</evidence>
<proteinExistence type="predicted"/>
<sequence length="307" mass="32539">MQAIVINAFGGPEQLVLQEVPRPEPGPDEVLIRVEAAGIGPWDIKVRESLVGERQFPFILGWESAGIIEQVGADVRDFAVGDAVYCYVREVGHYAEYIAVPAKLVARRPRTLDAAHAAAIPVSGITAHQAITEDLKLQAGETVLITAAAGGTGTFAVQIAASLGAHVIASASARNHAYLRELGAHEVIDYALSDVVEAVHTAHPLGVDAVLDCRGGEGVISNLSALRAGGRMAFITEAPEFLPSRGISAHMVIGRPDAQRLAVLAHMVDEKQLAVHLERAFPLAQAREAHELVETGHVRGKVVLTLA</sequence>
<dbReference type="SUPFAM" id="SSF51735">
    <property type="entry name" value="NAD(P)-binding Rossmann-fold domains"/>
    <property type="match status" value="1"/>
</dbReference>
<dbReference type="InterPro" id="IPR011032">
    <property type="entry name" value="GroES-like_sf"/>
</dbReference>
<dbReference type="Pfam" id="PF08240">
    <property type="entry name" value="ADH_N"/>
    <property type="match status" value="1"/>
</dbReference>
<dbReference type="Proteomes" id="UP000290365">
    <property type="component" value="Chromosome"/>
</dbReference>
<feature type="domain" description="Enoyl reductase (ER)" evidence="1">
    <location>
        <begin position="10"/>
        <end position="304"/>
    </location>
</feature>
<dbReference type="InterPro" id="IPR036291">
    <property type="entry name" value="NAD(P)-bd_dom_sf"/>
</dbReference>
<name>A0A4P6K773_KTERU</name>
<dbReference type="SUPFAM" id="SSF50129">
    <property type="entry name" value="GroES-like"/>
    <property type="match status" value="1"/>
</dbReference>
<dbReference type="SMART" id="SM00829">
    <property type="entry name" value="PKS_ER"/>
    <property type="match status" value="1"/>
</dbReference>
<dbReference type="InterPro" id="IPR020843">
    <property type="entry name" value="ER"/>
</dbReference>
<dbReference type="Gene3D" id="3.90.180.10">
    <property type="entry name" value="Medium-chain alcohol dehydrogenases, catalytic domain"/>
    <property type="match status" value="1"/>
</dbReference>
<dbReference type="CDD" id="cd05289">
    <property type="entry name" value="MDR_like_2"/>
    <property type="match status" value="1"/>
</dbReference>
<gene>
    <name evidence="2" type="ORF">EPA93_13565</name>
</gene>
<reference evidence="2 3" key="1">
    <citation type="submission" date="2019-01" db="EMBL/GenBank/DDBJ databases">
        <title>Ktedonosporobacter rubrisoli SCAWS-G2.</title>
        <authorList>
            <person name="Huang Y."/>
            <person name="Yan B."/>
        </authorList>
    </citation>
    <scope>NUCLEOTIDE SEQUENCE [LARGE SCALE GENOMIC DNA]</scope>
    <source>
        <strain evidence="2 3">SCAWS-G2</strain>
    </source>
</reference>
<dbReference type="EMBL" id="CP035758">
    <property type="protein sequence ID" value="QBD83466.1"/>
    <property type="molecule type" value="Genomic_DNA"/>
</dbReference>
<protein>
    <submittedName>
        <fullName evidence="2">NADP-dependent oxidoreductase</fullName>
    </submittedName>
</protein>
<dbReference type="PANTHER" id="PTHR44013">
    <property type="entry name" value="ZINC-TYPE ALCOHOL DEHYDROGENASE-LIKE PROTEIN C16A3.02C"/>
    <property type="match status" value="1"/>
</dbReference>
<organism evidence="2 3">
    <name type="scientific">Ktedonosporobacter rubrisoli</name>
    <dbReference type="NCBI Taxonomy" id="2509675"/>
    <lineage>
        <taxon>Bacteria</taxon>
        <taxon>Bacillati</taxon>
        <taxon>Chloroflexota</taxon>
        <taxon>Ktedonobacteria</taxon>
        <taxon>Ktedonobacterales</taxon>
        <taxon>Ktedonosporobacteraceae</taxon>
        <taxon>Ktedonosporobacter</taxon>
    </lineage>
</organism>
<dbReference type="Gene3D" id="3.40.50.720">
    <property type="entry name" value="NAD(P)-binding Rossmann-like Domain"/>
    <property type="match status" value="1"/>
</dbReference>
<dbReference type="Pfam" id="PF13602">
    <property type="entry name" value="ADH_zinc_N_2"/>
    <property type="match status" value="1"/>
</dbReference>
<dbReference type="OrthoDB" id="9792162at2"/>
<dbReference type="AlphaFoldDB" id="A0A4P6K773"/>
<evidence type="ECO:0000313" key="3">
    <source>
        <dbReference type="Proteomes" id="UP000290365"/>
    </source>
</evidence>
<accession>A0A4P6K773</accession>
<dbReference type="PANTHER" id="PTHR44013:SF1">
    <property type="entry name" value="ZINC-TYPE ALCOHOL DEHYDROGENASE-LIKE PROTEIN C16A3.02C"/>
    <property type="match status" value="1"/>
</dbReference>
<dbReference type="GO" id="GO:0016491">
    <property type="term" value="F:oxidoreductase activity"/>
    <property type="evidence" value="ECO:0007669"/>
    <property type="project" value="InterPro"/>
</dbReference>
<dbReference type="InterPro" id="IPR052733">
    <property type="entry name" value="Chloroplast_QOR"/>
</dbReference>
<evidence type="ECO:0000259" key="1">
    <source>
        <dbReference type="SMART" id="SM00829"/>
    </source>
</evidence>
<keyword evidence="3" id="KW-1185">Reference proteome</keyword>